<dbReference type="Proteomes" id="UP000217790">
    <property type="component" value="Unassembled WGS sequence"/>
</dbReference>
<keyword evidence="3" id="KW-1185">Reference proteome</keyword>
<organism evidence="2 3">
    <name type="scientific">Armillaria gallica</name>
    <name type="common">Bulbous honey fungus</name>
    <name type="synonym">Armillaria bulbosa</name>
    <dbReference type="NCBI Taxonomy" id="47427"/>
    <lineage>
        <taxon>Eukaryota</taxon>
        <taxon>Fungi</taxon>
        <taxon>Dikarya</taxon>
        <taxon>Basidiomycota</taxon>
        <taxon>Agaricomycotina</taxon>
        <taxon>Agaricomycetes</taxon>
        <taxon>Agaricomycetidae</taxon>
        <taxon>Agaricales</taxon>
        <taxon>Marasmiineae</taxon>
        <taxon>Physalacriaceae</taxon>
        <taxon>Armillaria</taxon>
    </lineage>
</organism>
<feature type="region of interest" description="Disordered" evidence="1">
    <location>
        <begin position="232"/>
        <end position="262"/>
    </location>
</feature>
<gene>
    <name evidence="2" type="ORF">ARMGADRAFT_1048841</name>
</gene>
<dbReference type="EMBL" id="KZ293731">
    <property type="protein sequence ID" value="PBK81329.1"/>
    <property type="molecule type" value="Genomic_DNA"/>
</dbReference>
<dbReference type="Pfam" id="PF18759">
    <property type="entry name" value="Plavaka"/>
    <property type="match status" value="1"/>
</dbReference>
<dbReference type="AlphaFoldDB" id="A0A2H3CE10"/>
<evidence type="ECO:0000313" key="2">
    <source>
        <dbReference type="EMBL" id="PBK81329.1"/>
    </source>
</evidence>
<dbReference type="InParanoid" id="A0A2H3CE10"/>
<evidence type="ECO:0000313" key="3">
    <source>
        <dbReference type="Proteomes" id="UP000217790"/>
    </source>
</evidence>
<dbReference type="OMA" id="WATLPHT"/>
<sequence>MVCSCRSWESTRVYHHTEPGGSSPLVKAGKEGIAMLCADGLIHHVYPLLVAYIADFPEQYLIACCKESFCPWCQVEPQARGEYIESLLCDPERMVQAFNKEGLHAVWKPFWLSLPHCNIFTCFTLDILHQLHKGIVLTPEIDERYKHILNFPGLWHFKKGILFILQWTGQEHKEMQHMFIGVLQGAVQPVVLQTANKAIIINVDSPDGYNTKNSERLHIDFAKEAYHASNNDERVRSGRASLEEGECKEVEDKEETGHNSHGDQCGIHKFGIAAKESPSHFDTVLVHCEIEIDNRYTKGTSLEGLRVAQVRAMFTLPEHLQAPHLAPVLAYIEWFTLFNQPHPNTKMYSVSHSLQYREHVPQVIPVGDIFGSCHLLPKFGTAVDKTWSSAAVLEQCRNFSLNCFITLGEFYAQCTESNVEAKFLC</sequence>
<evidence type="ECO:0000256" key="1">
    <source>
        <dbReference type="SAM" id="MobiDB-lite"/>
    </source>
</evidence>
<dbReference type="OrthoDB" id="2418900at2759"/>
<reference evidence="3" key="1">
    <citation type="journal article" date="2017" name="Nat. Ecol. Evol.">
        <title>Genome expansion and lineage-specific genetic innovations in the forest pathogenic fungi Armillaria.</title>
        <authorList>
            <person name="Sipos G."/>
            <person name="Prasanna A.N."/>
            <person name="Walter M.C."/>
            <person name="O'Connor E."/>
            <person name="Balint B."/>
            <person name="Krizsan K."/>
            <person name="Kiss B."/>
            <person name="Hess J."/>
            <person name="Varga T."/>
            <person name="Slot J."/>
            <person name="Riley R."/>
            <person name="Boka B."/>
            <person name="Rigling D."/>
            <person name="Barry K."/>
            <person name="Lee J."/>
            <person name="Mihaltcheva S."/>
            <person name="LaButti K."/>
            <person name="Lipzen A."/>
            <person name="Waldron R."/>
            <person name="Moloney N.M."/>
            <person name="Sperisen C."/>
            <person name="Kredics L."/>
            <person name="Vagvoelgyi C."/>
            <person name="Patrignani A."/>
            <person name="Fitzpatrick D."/>
            <person name="Nagy I."/>
            <person name="Doyle S."/>
            <person name="Anderson J.B."/>
            <person name="Grigoriev I.V."/>
            <person name="Gueldener U."/>
            <person name="Muensterkoetter M."/>
            <person name="Nagy L.G."/>
        </authorList>
    </citation>
    <scope>NUCLEOTIDE SEQUENCE [LARGE SCALE GENOMIC DNA]</scope>
    <source>
        <strain evidence="3">Ar21-2</strain>
    </source>
</reference>
<proteinExistence type="predicted"/>
<accession>A0A2H3CE10</accession>
<protein>
    <submittedName>
        <fullName evidence="2">Uncharacterized protein</fullName>
    </submittedName>
</protein>
<dbReference type="InterPro" id="IPR041078">
    <property type="entry name" value="Plavaka"/>
</dbReference>
<name>A0A2H3CE10_ARMGA</name>
<feature type="compositionally biased region" description="Basic and acidic residues" evidence="1">
    <location>
        <begin position="232"/>
        <end position="261"/>
    </location>
</feature>